<reference evidence="15 16" key="1">
    <citation type="submission" date="2011-01" db="EMBL/GenBank/DDBJ databases">
        <authorList>
            <person name="Weinstock G."/>
            <person name="Sodergren E."/>
            <person name="Clifton S."/>
            <person name="Fulton L."/>
            <person name="Fulton B."/>
            <person name="Courtney L."/>
            <person name="Fronick C."/>
            <person name="Harrison M."/>
            <person name="Strong C."/>
            <person name="Farmer C."/>
            <person name="Delahaunty K."/>
            <person name="Markovic C."/>
            <person name="Hall O."/>
            <person name="Minx P."/>
            <person name="Tomlinson C."/>
            <person name="Mitreva M."/>
            <person name="Hou S."/>
            <person name="Chen J."/>
            <person name="Wollam A."/>
            <person name="Pepin K.H."/>
            <person name="Johnson M."/>
            <person name="Bhonagiri V."/>
            <person name="Zhang X."/>
            <person name="Suruliraj S."/>
            <person name="Warren W."/>
            <person name="Chinwalla A."/>
            <person name="Mardis E.R."/>
            <person name="Wilson R.K."/>
        </authorList>
    </citation>
    <scope>NUCLEOTIDE SEQUENCE [LARGE SCALE GENOMIC DNA]</scope>
    <source>
        <strain evidence="16">DSM 22608 / JCM 16073 / KCTC 15190 / YIT 12066</strain>
    </source>
</reference>
<organism evidence="15 16">
    <name type="scientific">Succinatimonas hippei (strain DSM 22608 / JCM 16073 / KCTC 15190 / YIT 12066)</name>
    <dbReference type="NCBI Taxonomy" id="762983"/>
    <lineage>
        <taxon>Bacteria</taxon>
        <taxon>Pseudomonadati</taxon>
        <taxon>Pseudomonadota</taxon>
        <taxon>Gammaproteobacteria</taxon>
        <taxon>Aeromonadales</taxon>
        <taxon>Succinivibrionaceae</taxon>
        <taxon>Succinatimonas</taxon>
    </lineage>
</organism>
<proteinExistence type="inferred from homology"/>
<evidence type="ECO:0000256" key="10">
    <source>
        <dbReference type="ARBA" id="ARBA00025699"/>
    </source>
</evidence>
<dbReference type="SUPFAM" id="SSF75217">
    <property type="entry name" value="alpha/beta knot"/>
    <property type="match status" value="1"/>
</dbReference>
<dbReference type="Gene3D" id="3.40.1280.10">
    <property type="match status" value="1"/>
</dbReference>
<accession>E8LJG7</accession>
<keyword evidence="5 12" id="KW-0963">Cytoplasm</keyword>
<dbReference type="GO" id="GO:0070475">
    <property type="term" value="P:rRNA base methylation"/>
    <property type="evidence" value="ECO:0007669"/>
    <property type="project" value="TreeGrafter"/>
</dbReference>
<dbReference type="PANTHER" id="PTHR30027:SF3">
    <property type="entry name" value="16S RRNA (URACIL(1498)-N(3))-METHYLTRANSFERASE"/>
    <property type="match status" value="1"/>
</dbReference>
<dbReference type="PANTHER" id="PTHR30027">
    <property type="entry name" value="RIBOSOMAL RNA SMALL SUBUNIT METHYLTRANSFERASE E"/>
    <property type="match status" value="1"/>
</dbReference>
<evidence type="ECO:0000313" key="16">
    <source>
        <dbReference type="Proteomes" id="UP000018458"/>
    </source>
</evidence>
<protein>
    <recommendedName>
        <fullName evidence="4 12">Ribosomal RNA small subunit methyltransferase E</fullName>
        <ecNumber evidence="3 12">2.1.1.193</ecNumber>
    </recommendedName>
</protein>
<dbReference type="NCBIfam" id="NF008692">
    <property type="entry name" value="PRK11713.1-5"/>
    <property type="match status" value="1"/>
</dbReference>
<dbReference type="GO" id="GO:0005737">
    <property type="term" value="C:cytoplasm"/>
    <property type="evidence" value="ECO:0007669"/>
    <property type="project" value="UniProtKB-SubCell"/>
</dbReference>
<dbReference type="STRING" id="762983.HMPREF9444_00846"/>
<comment type="function">
    <text evidence="10 12">Specifically methylates the N3 position of the uracil ring of uridine 1498 (m3U1498) in 16S rRNA. Acts on the fully assembled 30S ribosomal subunit.</text>
</comment>
<dbReference type="eggNOG" id="COG1385">
    <property type="taxonomic scope" value="Bacteria"/>
</dbReference>
<evidence type="ECO:0000256" key="8">
    <source>
        <dbReference type="ARBA" id="ARBA00022679"/>
    </source>
</evidence>
<keyword evidence="16" id="KW-1185">Reference proteome</keyword>
<evidence type="ECO:0000256" key="6">
    <source>
        <dbReference type="ARBA" id="ARBA00022552"/>
    </source>
</evidence>
<evidence type="ECO:0000259" key="14">
    <source>
        <dbReference type="Pfam" id="PF20260"/>
    </source>
</evidence>
<evidence type="ECO:0000313" key="15">
    <source>
        <dbReference type="EMBL" id="EFY07265.1"/>
    </source>
</evidence>
<dbReference type="EC" id="2.1.1.193" evidence="3 12"/>
<sequence>MEITLSENGSGHLCRVLRFKEGDLFNIFDGIGHEFKAKLVRSGNKAAAQILETVANSSESPLQIELGQVISRGDKMDLTVQKAVELGIFEITPLTSIRCNVKLDEKRSFKKVDSWQKIAVSACEQSGRSFVPKVNEITDLKTWCSKDREALNLTLDPLSSLRLKNLKPTAAKIRLLIGPEGGLSQDEINDAAENGFIGVSLGPRILRTETAALVALSILGSHFGDL</sequence>
<dbReference type="Proteomes" id="UP000018458">
    <property type="component" value="Unassembled WGS sequence"/>
</dbReference>
<evidence type="ECO:0000256" key="4">
    <source>
        <dbReference type="ARBA" id="ARBA00013673"/>
    </source>
</evidence>
<evidence type="ECO:0000256" key="1">
    <source>
        <dbReference type="ARBA" id="ARBA00004496"/>
    </source>
</evidence>
<dbReference type="Pfam" id="PF20260">
    <property type="entry name" value="PUA_4"/>
    <property type="match status" value="1"/>
</dbReference>
<dbReference type="HOGENOM" id="CLU_067442_5_1_6"/>
<comment type="similarity">
    <text evidence="2 12">Belongs to the RNA methyltransferase RsmE family.</text>
</comment>
<dbReference type="InterPro" id="IPR029026">
    <property type="entry name" value="tRNA_m1G_MTases_N"/>
</dbReference>
<keyword evidence="7 12" id="KW-0489">Methyltransferase</keyword>
<keyword evidence="6 12" id="KW-0698">rRNA processing</keyword>
<gene>
    <name evidence="15" type="ORF">HMPREF9444_00846</name>
</gene>
<feature type="domain" description="Ribosomal RNA small subunit methyltransferase E methyltransferase" evidence="13">
    <location>
        <begin position="59"/>
        <end position="219"/>
    </location>
</feature>
<keyword evidence="8 12" id="KW-0808">Transferase</keyword>
<dbReference type="NCBIfam" id="TIGR00046">
    <property type="entry name" value="RsmE family RNA methyltransferase"/>
    <property type="match status" value="1"/>
</dbReference>
<evidence type="ECO:0000256" key="2">
    <source>
        <dbReference type="ARBA" id="ARBA00005528"/>
    </source>
</evidence>
<evidence type="ECO:0000256" key="5">
    <source>
        <dbReference type="ARBA" id="ARBA00022490"/>
    </source>
</evidence>
<dbReference type="InterPro" id="IPR046886">
    <property type="entry name" value="RsmE_MTase_dom"/>
</dbReference>
<evidence type="ECO:0000256" key="3">
    <source>
        <dbReference type="ARBA" id="ARBA00012328"/>
    </source>
</evidence>
<dbReference type="Gene3D" id="2.40.240.20">
    <property type="entry name" value="Hypothetical PUA domain-like, domain 1"/>
    <property type="match status" value="1"/>
</dbReference>
<dbReference type="GO" id="GO:0070042">
    <property type="term" value="F:rRNA (uridine-N3-)-methyltransferase activity"/>
    <property type="evidence" value="ECO:0007669"/>
    <property type="project" value="TreeGrafter"/>
</dbReference>
<evidence type="ECO:0000256" key="11">
    <source>
        <dbReference type="ARBA" id="ARBA00047944"/>
    </source>
</evidence>
<dbReference type="PIRSF" id="PIRSF015601">
    <property type="entry name" value="MTase_slr0722"/>
    <property type="match status" value="1"/>
</dbReference>
<evidence type="ECO:0000256" key="12">
    <source>
        <dbReference type="PIRNR" id="PIRNR015601"/>
    </source>
</evidence>
<evidence type="ECO:0000259" key="13">
    <source>
        <dbReference type="Pfam" id="PF04452"/>
    </source>
</evidence>
<dbReference type="EMBL" id="AEVO01000042">
    <property type="protein sequence ID" value="EFY07265.1"/>
    <property type="molecule type" value="Genomic_DNA"/>
</dbReference>
<dbReference type="InterPro" id="IPR006700">
    <property type="entry name" value="RsmE"/>
</dbReference>
<dbReference type="InterPro" id="IPR015947">
    <property type="entry name" value="PUA-like_sf"/>
</dbReference>
<comment type="subcellular location">
    <subcellularLocation>
        <location evidence="1 12">Cytoplasm</location>
    </subcellularLocation>
</comment>
<name>E8LJG7_SUCHY</name>
<keyword evidence="9 12" id="KW-0949">S-adenosyl-L-methionine</keyword>
<evidence type="ECO:0000256" key="7">
    <source>
        <dbReference type="ARBA" id="ARBA00022603"/>
    </source>
</evidence>
<comment type="caution">
    <text evidence="15">The sequence shown here is derived from an EMBL/GenBank/DDBJ whole genome shotgun (WGS) entry which is preliminary data.</text>
</comment>
<evidence type="ECO:0000256" key="9">
    <source>
        <dbReference type="ARBA" id="ARBA00022691"/>
    </source>
</evidence>
<dbReference type="InterPro" id="IPR046887">
    <property type="entry name" value="RsmE_PUA-like"/>
</dbReference>
<dbReference type="AlphaFoldDB" id="E8LJG7"/>
<dbReference type="SUPFAM" id="SSF88697">
    <property type="entry name" value="PUA domain-like"/>
    <property type="match status" value="1"/>
</dbReference>
<dbReference type="CDD" id="cd18084">
    <property type="entry name" value="RsmE-like"/>
    <property type="match status" value="1"/>
</dbReference>
<feature type="domain" description="Ribosomal RNA small subunit methyltransferase E PUA-like" evidence="14">
    <location>
        <begin position="12"/>
        <end position="46"/>
    </location>
</feature>
<dbReference type="Pfam" id="PF04452">
    <property type="entry name" value="Methyltrans_RNA"/>
    <property type="match status" value="1"/>
</dbReference>
<comment type="catalytic activity">
    <reaction evidence="11 12">
        <text>uridine(1498) in 16S rRNA + S-adenosyl-L-methionine = N(3)-methyluridine(1498) in 16S rRNA + S-adenosyl-L-homocysteine + H(+)</text>
        <dbReference type="Rhea" id="RHEA:42920"/>
        <dbReference type="Rhea" id="RHEA-COMP:10283"/>
        <dbReference type="Rhea" id="RHEA-COMP:10284"/>
        <dbReference type="ChEBI" id="CHEBI:15378"/>
        <dbReference type="ChEBI" id="CHEBI:57856"/>
        <dbReference type="ChEBI" id="CHEBI:59789"/>
        <dbReference type="ChEBI" id="CHEBI:65315"/>
        <dbReference type="ChEBI" id="CHEBI:74502"/>
        <dbReference type="EC" id="2.1.1.193"/>
    </reaction>
</comment>
<dbReference type="InterPro" id="IPR029028">
    <property type="entry name" value="Alpha/beta_knot_MTases"/>
</dbReference>